<dbReference type="Proteomes" id="UP000030518">
    <property type="component" value="Unassembled WGS sequence"/>
</dbReference>
<keyword evidence="4" id="KW-1185">Reference proteome</keyword>
<dbReference type="EMBL" id="JRKJ01000002">
    <property type="protein sequence ID" value="KGQ20507.1"/>
    <property type="molecule type" value="Genomic_DNA"/>
</dbReference>
<dbReference type="RefSeq" id="WP_036164926.1">
    <property type="nucleotide sequence ID" value="NZ_JRKJ01000002.1"/>
</dbReference>
<dbReference type="eggNOG" id="COG3795">
    <property type="taxonomic scope" value="Bacteria"/>
</dbReference>
<protein>
    <submittedName>
        <fullName evidence="3">Transcriptional regulator</fullName>
    </submittedName>
</protein>
<dbReference type="PANTHER" id="PTHR35174">
    <property type="entry name" value="BLL7171 PROTEIN-RELATED"/>
    <property type="match status" value="1"/>
</dbReference>
<reference evidence="3 4" key="1">
    <citation type="submission" date="2014-09" db="EMBL/GenBank/DDBJ databases">
        <title>Genome sequences of Lysobacter dokdonensis DS-58.</title>
        <authorList>
            <person name="Kim J.F."/>
            <person name="Kwak M.-J."/>
        </authorList>
    </citation>
    <scope>NUCLEOTIDE SEQUENCE [LARGE SCALE GENOMIC DNA]</scope>
    <source>
        <strain evidence="3 4">DS-58</strain>
    </source>
</reference>
<evidence type="ECO:0000256" key="1">
    <source>
        <dbReference type="ARBA" id="ARBA00007689"/>
    </source>
</evidence>
<organism evidence="3 4">
    <name type="scientific">Lysobacter dokdonensis DS-58</name>
    <dbReference type="NCBI Taxonomy" id="1300345"/>
    <lineage>
        <taxon>Bacteria</taxon>
        <taxon>Pseudomonadati</taxon>
        <taxon>Pseudomonadota</taxon>
        <taxon>Gammaproteobacteria</taxon>
        <taxon>Lysobacterales</taxon>
        <taxon>Lysobacteraceae</taxon>
        <taxon>Noviluteimonas</taxon>
    </lineage>
</organism>
<dbReference type="AlphaFoldDB" id="A0A0A2WP41"/>
<dbReference type="InterPro" id="IPR011008">
    <property type="entry name" value="Dimeric_a/b-barrel"/>
</dbReference>
<gene>
    <name evidence="3" type="ORF">LF41_1044</name>
</gene>
<dbReference type="STRING" id="1300345.LF41_1044"/>
<feature type="domain" description="YCII-related" evidence="2">
    <location>
        <begin position="15"/>
        <end position="94"/>
    </location>
</feature>
<comment type="similarity">
    <text evidence="1">Belongs to the YciI family.</text>
</comment>
<dbReference type="PATRIC" id="fig|1300345.3.peg.365"/>
<accession>A0A0A2WP41</accession>
<sequence>MRFFSAVRVQENNGQVPSERLMAEMGKLIEEFMAKGVLLDTAGLRPTSEGVRLRNNHGKLSRTDGPFTETREVIGGYAILKADSMAEALKLTERFLEVHGDEWNVECEVRQMEDMDADCGKAAA</sequence>
<dbReference type="Gene3D" id="3.30.70.1060">
    <property type="entry name" value="Dimeric alpha+beta barrel"/>
    <property type="match status" value="1"/>
</dbReference>
<dbReference type="OrthoDB" id="9795306at2"/>
<evidence type="ECO:0000313" key="4">
    <source>
        <dbReference type="Proteomes" id="UP000030518"/>
    </source>
</evidence>
<dbReference type="PANTHER" id="PTHR35174:SF1">
    <property type="entry name" value="BLL0086 PROTEIN"/>
    <property type="match status" value="1"/>
</dbReference>
<name>A0A0A2WP41_9GAMM</name>
<dbReference type="Pfam" id="PF03795">
    <property type="entry name" value="YCII"/>
    <property type="match status" value="1"/>
</dbReference>
<comment type="caution">
    <text evidence="3">The sequence shown here is derived from an EMBL/GenBank/DDBJ whole genome shotgun (WGS) entry which is preliminary data.</text>
</comment>
<dbReference type="InterPro" id="IPR005545">
    <property type="entry name" value="YCII"/>
</dbReference>
<proteinExistence type="inferred from homology"/>
<evidence type="ECO:0000313" key="3">
    <source>
        <dbReference type="EMBL" id="KGQ20507.1"/>
    </source>
</evidence>
<evidence type="ECO:0000259" key="2">
    <source>
        <dbReference type="Pfam" id="PF03795"/>
    </source>
</evidence>
<dbReference type="SUPFAM" id="SSF54909">
    <property type="entry name" value="Dimeric alpha+beta barrel"/>
    <property type="match status" value="1"/>
</dbReference>